<comment type="caution">
    <text evidence="25">The sequence shown here is derived from an EMBL/GenBank/DDBJ whole genome shotgun (WGS) entry which is preliminary data.</text>
</comment>
<feature type="transmembrane region" description="Helical" evidence="24">
    <location>
        <begin position="75"/>
        <end position="95"/>
    </location>
</feature>
<evidence type="ECO:0000256" key="23">
    <source>
        <dbReference type="ARBA" id="ARBA00033406"/>
    </source>
</evidence>
<evidence type="ECO:0000313" key="25">
    <source>
        <dbReference type="EMBL" id="MFD2592162.1"/>
    </source>
</evidence>
<comment type="catalytic activity">
    <reaction evidence="1">
        <text>a 1,2-diacyl-sn-glycero-3-phosphate + CTP + H(+) = a CDP-1,2-diacyl-sn-glycerol + diphosphate</text>
        <dbReference type="Rhea" id="RHEA:16229"/>
        <dbReference type="ChEBI" id="CHEBI:15378"/>
        <dbReference type="ChEBI" id="CHEBI:33019"/>
        <dbReference type="ChEBI" id="CHEBI:37563"/>
        <dbReference type="ChEBI" id="CHEBI:58332"/>
        <dbReference type="ChEBI" id="CHEBI:58608"/>
        <dbReference type="EC" id="2.7.7.41"/>
    </reaction>
</comment>
<evidence type="ECO:0000256" key="12">
    <source>
        <dbReference type="ARBA" id="ARBA00022695"/>
    </source>
</evidence>
<reference evidence="26" key="1">
    <citation type="journal article" date="2019" name="Int. J. Syst. Evol. Microbiol.">
        <title>The Global Catalogue of Microorganisms (GCM) 10K type strain sequencing project: providing services to taxonomists for standard genome sequencing and annotation.</title>
        <authorList>
            <consortium name="The Broad Institute Genomics Platform"/>
            <consortium name="The Broad Institute Genome Sequencing Center for Infectious Disease"/>
            <person name="Wu L."/>
            <person name="Ma J."/>
        </authorList>
    </citation>
    <scope>NUCLEOTIDE SEQUENCE [LARGE SCALE GENOMIC DNA]</scope>
    <source>
        <strain evidence="26">KCTC 42423</strain>
    </source>
</reference>
<evidence type="ECO:0000256" key="8">
    <source>
        <dbReference type="ARBA" id="ARBA00022475"/>
    </source>
</evidence>
<evidence type="ECO:0000256" key="5">
    <source>
        <dbReference type="ARBA" id="ARBA00010185"/>
    </source>
</evidence>
<evidence type="ECO:0000256" key="24">
    <source>
        <dbReference type="SAM" id="Phobius"/>
    </source>
</evidence>
<keyword evidence="13 24" id="KW-1133">Transmembrane helix</keyword>
<comment type="pathway">
    <text evidence="4">Lipid metabolism.</text>
</comment>
<evidence type="ECO:0000256" key="3">
    <source>
        <dbReference type="ARBA" id="ARBA00005119"/>
    </source>
</evidence>
<dbReference type="Pfam" id="PF01148">
    <property type="entry name" value="CTP_transf_1"/>
    <property type="match status" value="1"/>
</dbReference>
<keyword evidence="9" id="KW-0444">Lipid biosynthesis</keyword>
<dbReference type="PANTHER" id="PTHR46382">
    <property type="entry name" value="PHOSPHATIDATE CYTIDYLYLTRANSFERASE"/>
    <property type="match status" value="1"/>
</dbReference>
<comment type="subcellular location">
    <subcellularLocation>
        <location evidence="2">Cell membrane</location>
        <topology evidence="2">Multi-pass membrane protein</topology>
    </subcellularLocation>
</comment>
<evidence type="ECO:0000256" key="22">
    <source>
        <dbReference type="ARBA" id="ARBA00032743"/>
    </source>
</evidence>
<keyword evidence="15 24" id="KW-0472">Membrane</keyword>
<feature type="transmembrane region" description="Helical" evidence="24">
    <location>
        <begin position="107"/>
        <end position="128"/>
    </location>
</feature>
<evidence type="ECO:0000256" key="15">
    <source>
        <dbReference type="ARBA" id="ARBA00023136"/>
    </source>
</evidence>
<gene>
    <name evidence="25" type="ORF">ACFSTE_15095</name>
</gene>
<keyword evidence="11 24" id="KW-0812">Transmembrane</keyword>
<protein>
    <recommendedName>
        <fullName evidence="7">Phosphatidate cytidylyltransferase</fullName>
        <ecNumber evidence="6">2.7.7.41</ecNumber>
    </recommendedName>
    <alternativeName>
        <fullName evidence="20">CDP-DAG synthase</fullName>
    </alternativeName>
    <alternativeName>
        <fullName evidence="22">CDP-DG synthase</fullName>
    </alternativeName>
    <alternativeName>
        <fullName evidence="18">CDP-diacylglycerol synthase</fullName>
    </alternativeName>
    <alternativeName>
        <fullName evidence="21">CDP-diglyceride pyrophosphorylase</fullName>
    </alternativeName>
    <alternativeName>
        <fullName evidence="23">CDP-diglyceride synthase</fullName>
    </alternativeName>
    <alternativeName>
        <fullName evidence="19">CTP:phosphatidate cytidylyltransferase</fullName>
    </alternativeName>
</protein>
<proteinExistence type="inferred from homology"/>
<dbReference type="Proteomes" id="UP001597459">
    <property type="component" value="Unassembled WGS sequence"/>
</dbReference>
<evidence type="ECO:0000256" key="14">
    <source>
        <dbReference type="ARBA" id="ARBA00023098"/>
    </source>
</evidence>
<keyword evidence="8" id="KW-1003">Cell membrane</keyword>
<comment type="similarity">
    <text evidence="5">Belongs to the CDS family.</text>
</comment>
<evidence type="ECO:0000256" key="7">
    <source>
        <dbReference type="ARBA" id="ARBA00019373"/>
    </source>
</evidence>
<feature type="transmembrane region" description="Helical" evidence="24">
    <location>
        <begin position="12"/>
        <end position="41"/>
    </location>
</feature>
<evidence type="ECO:0000256" key="9">
    <source>
        <dbReference type="ARBA" id="ARBA00022516"/>
    </source>
</evidence>
<accession>A0ABW5N970</accession>
<evidence type="ECO:0000256" key="21">
    <source>
        <dbReference type="ARBA" id="ARBA00032396"/>
    </source>
</evidence>
<evidence type="ECO:0000256" key="1">
    <source>
        <dbReference type="ARBA" id="ARBA00001698"/>
    </source>
</evidence>
<comment type="pathway">
    <text evidence="3">Phospholipid metabolism; CDP-diacylglycerol biosynthesis; CDP-diacylglycerol from sn-glycerol 3-phosphate: step 3/3.</text>
</comment>
<evidence type="ECO:0000256" key="20">
    <source>
        <dbReference type="ARBA" id="ARBA00032253"/>
    </source>
</evidence>
<evidence type="ECO:0000313" key="26">
    <source>
        <dbReference type="Proteomes" id="UP001597459"/>
    </source>
</evidence>
<name>A0ABW5N970_9FLAO</name>
<evidence type="ECO:0000256" key="17">
    <source>
        <dbReference type="ARBA" id="ARBA00023264"/>
    </source>
</evidence>
<evidence type="ECO:0000256" key="18">
    <source>
        <dbReference type="ARBA" id="ARBA00029893"/>
    </source>
</evidence>
<evidence type="ECO:0000256" key="19">
    <source>
        <dbReference type="ARBA" id="ARBA00031825"/>
    </source>
</evidence>
<evidence type="ECO:0000256" key="13">
    <source>
        <dbReference type="ARBA" id="ARBA00022989"/>
    </source>
</evidence>
<dbReference type="EMBL" id="JBHULX010000030">
    <property type="protein sequence ID" value="MFD2592162.1"/>
    <property type="molecule type" value="Genomic_DNA"/>
</dbReference>
<keyword evidence="26" id="KW-1185">Reference proteome</keyword>
<dbReference type="PANTHER" id="PTHR46382:SF1">
    <property type="entry name" value="PHOSPHATIDATE CYTIDYLYLTRANSFERASE"/>
    <property type="match status" value="1"/>
</dbReference>
<evidence type="ECO:0000256" key="10">
    <source>
        <dbReference type="ARBA" id="ARBA00022679"/>
    </source>
</evidence>
<feature type="transmembrane region" description="Helical" evidence="24">
    <location>
        <begin position="134"/>
        <end position="154"/>
    </location>
</feature>
<organism evidence="25 26">
    <name type="scientific">Aquimarina hainanensis</name>
    <dbReference type="NCBI Taxonomy" id="1578017"/>
    <lineage>
        <taxon>Bacteria</taxon>
        <taxon>Pseudomonadati</taxon>
        <taxon>Bacteroidota</taxon>
        <taxon>Flavobacteriia</taxon>
        <taxon>Flavobacteriales</taxon>
        <taxon>Flavobacteriaceae</taxon>
        <taxon>Aquimarina</taxon>
    </lineage>
</organism>
<dbReference type="GO" id="GO:0016779">
    <property type="term" value="F:nucleotidyltransferase activity"/>
    <property type="evidence" value="ECO:0007669"/>
    <property type="project" value="UniProtKB-KW"/>
</dbReference>
<feature type="transmembrane region" description="Helical" evidence="24">
    <location>
        <begin position="175"/>
        <end position="194"/>
    </location>
</feature>
<evidence type="ECO:0000256" key="4">
    <source>
        <dbReference type="ARBA" id="ARBA00005189"/>
    </source>
</evidence>
<keyword evidence="16" id="KW-0594">Phospholipid biosynthesis</keyword>
<evidence type="ECO:0000256" key="2">
    <source>
        <dbReference type="ARBA" id="ARBA00004651"/>
    </source>
</evidence>
<keyword evidence="17" id="KW-1208">Phospholipid metabolism</keyword>
<evidence type="ECO:0000256" key="6">
    <source>
        <dbReference type="ARBA" id="ARBA00012487"/>
    </source>
</evidence>
<keyword evidence="10" id="KW-0808">Transferase</keyword>
<sequence length="267" mass="30700">MKEIITRSLSGFLYILILLLSIFISRYTFIGVFFIFGILSLYEFQKLIRYNKIWLYFLFAFLMLLFNSITLPDYVVLTILLLTIATEILLIRDLISIRIIPMFEKKKYLTSIFYLITSIIFLTQIPIYNNKYEPMIMAGSFFLIWTNDTFAYLVGKNFGKHKLLERISPKKTIEGFIGGLVFSLLAGYLIATFTETLSTGIWLIISVIMSIFGSLGDLIQSKFKRQAGVKDSGAIMPGHGGMFDRLDSIIFASPFLYLFLQILNYVS</sequence>
<feature type="transmembrane region" description="Helical" evidence="24">
    <location>
        <begin position="200"/>
        <end position="219"/>
    </location>
</feature>
<keyword evidence="12 25" id="KW-0548">Nucleotidyltransferase</keyword>
<feature type="transmembrane region" description="Helical" evidence="24">
    <location>
        <begin position="53"/>
        <end position="69"/>
    </location>
</feature>
<evidence type="ECO:0000256" key="11">
    <source>
        <dbReference type="ARBA" id="ARBA00022692"/>
    </source>
</evidence>
<evidence type="ECO:0000256" key="16">
    <source>
        <dbReference type="ARBA" id="ARBA00023209"/>
    </source>
</evidence>
<dbReference type="RefSeq" id="WP_176027011.1">
    <property type="nucleotide sequence ID" value="NZ_JBHSJV010000001.1"/>
</dbReference>
<keyword evidence="14" id="KW-0443">Lipid metabolism</keyword>
<dbReference type="EC" id="2.7.7.41" evidence="6"/>